<accession>A0A059PY86</accession>
<proteinExistence type="predicted"/>
<reference evidence="1 2" key="1">
    <citation type="journal article" date="2015" name="Virus Res.">
        <title>Unraveling the genome structure of cyanobacterial podovirus A-4L with long direct terminal repeats.</title>
        <authorList>
            <person name="Ou T."/>
            <person name="Liao X.Y."/>
            <person name="Gao X.C."/>
            <person name="Xu X.D."/>
            <person name="Zhang Q.Y."/>
        </authorList>
    </citation>
    <scope>NUCLEOTIDE SEQUENCE [LARGE SCALE GENOMIC DNA]</scope>
</reference>
<evidence type="ECO:0000313" key="1">
    <source>
        <dbReference type="EMBL" id="AGR48530.1"/>
    </source>
</evidence>
<organism evidence="1 2">
    <name type="scientific">Anabaena phage A-4L</name>
    <dbReference type="NCBI Taxonomy" id="1357732"/>
    <lineage>
        <taxon>Viruses</taxon>
        <taxon>Duplodnaviria</taxon>
        <taxon>Heunggongvirae</taxon>
        <taxon>Uroviricota</taxon>
        <taxon>Caudoviricetes</taxon>
        <taxon>Saffermanviridae</taxon>
        <taxon>Kozyakovvirus</taxon>
        <taxon>Kozyakovvirus A4L</taxon>
    </lineage>
</organism>
<sequence>MSHTTIDTTSNTHSSIAAMISPSSLTEWQRNILSIYMRANALDIQQGMSWYPNAHEIARTLANRYDTTVYIVCGVIAALSPGCTWEKNIEYAERVLQYHSMGMDEHTVPKSIGTYGKRNMAKAFMIARGDDVLTTLGGDKVRAFFQCLFLPNSIMGIVCIDRHAVSIVAGVPLGEDYTKMVNTSKKYAAVSEAYASVAAMLDMAPMQLQAVTWVVWRRLTNGKVDSFM</sequence>
<dbReference type="Pfam" id="PF23802">
    <property type="entry name" value="DUF7178"/>
    <property type="match status" value="1"/>
</dbReference>
<evidence type="ECO:0000313" key="2">
    <source>
        <dbReference type="Proteomes" id="UP000027000"/>
    </source>
</evidence>
<gene>
    <name evidence="1" type="ORF">A4L_03</name>
</gene>
<dbReference type="EMBL" id="KF356198">
    <property type="protein sequence ID" value="AGR48530.1"/>
    <property type="molecule type" value="Genomic_DNA"/>
</dbReference>
<dbReference type="OrthoDB" id="9579at10239"/>
<keyword evidence="2" id="KW-1185">Reference proteome</keyword>
<dbReference type="GeneID" id="19686294"/>
<dbReference type="Proteomes" id="UP000027000">
    <property type="component" value="Segment"/>
</dbReference>
<dbReference type="InterPro" id="IPR055602">
    <property type="entry name" value="DUF7178"/>
</dbReference>
<dbReference type="KEGG" id="vg:19686294"/>
<protein>
    <submittedName>
        <fullName evidence="1">Uncharacterized protein</fullName>
    </submittedName>
</protein>
<name>A0A059PY86_9CAUD</name>
<dbReference type="RefSeq" id="YP_009042773.1">
    <property type="nucleotide sequence ID" value="NC_024358.1"/>
</dbReference>